<dbReference type="EMBL" id="JAVXUP010000487">
    <property type="protein sequence ID" value="KAK3026792.1"/>
    <property type="molecule type" value="Genomic_DNA"/>
</dbReference>
<proteinExistence type="predicted"/>
<name>A0AA89B6V7_9ASTE</name>
<accession>A0AA89B6V7</accession>
<evidence type="ECO:0000313" key="2">
    <source>
        <dbReference type="EMBL" id="KAK3026792.1"/>
    </source>
</evidence>
<organism evidence="2 3">
    <name type="scientific">Escallonia herrerae</name>
    <dbReference type="NCBI Taxonomy" id="1293975"/>
    <lineage>
        <taxon>Eukaryota</taxon>
        <taxon>Viridiplantae</taxon>
        <taxon>Streptophyta</taxon>
        <taxon>Embryophyta</taxon>
        <taxon>Tracheophyta</taxon>
        <taxon>Spermatophyta</taxon>
        <taxon>Magnoliopsida</taxon>
        <taxon>eudicotyledons</taxon>
        <taxon>Gunneridae</taxon>
        <taxon>Pentapetalae</taxon>
        <taxon>asterids</taxon>
        <taxon>campanulids</taxon>
        <taxon>Escalloniales</taxon>
        <taxon>Escalloniaceae</taxon>
        <taxon>Escallonia</taxon>
    </lineage>
</organism>
<dbReference type="PANTHER" id="PTHR34055:SF7">
    <property type="entry name" value="NEUROFILAMENT MEDIUM POLYPEPTIDE-LIKE"/>
    <property type="match status" value="1"/>
</dbReference>
<comment type="caution">
    <text evidence="2">The sequence shown here is derived from an EMBL/GenBank/DDBJ whole genome shotgun (WGS) entry which is preliminary data.</text>
</comment>
<protein>
    <submittedName>
        <fullName evidence="2">Uncharacterized protein</fullName>
    </submittedName>
</protein>
<reference evidence="2" key="1">
    <citation type="submission" date="2022-12" db="EMBL/GenBank/DDBJ databases">
        <title>Draft genome assemblies for two species of Escallonia (Escalloniales).</title>
        <authorList>
            <person name="Chanderbali A."/>
            <person name="Dervinis C."/>
            <person name="Anghel I."/>
            <person name="Soltis D."/>
            <person name="Soltis P."/>
            <person name="Zapata F."/>
        </authorList>
    </citation>
    <scope>NUCLEOTIDE SEQUENCE</scope>
    <source>
        <strain evidence="2">UCBG64.0493</strain>
        <tissue evidence="2">Leaf</tissue>
    </source>
</reference>
<gene>
    <name evidence="2" type="ORF">RJ639_040270</name>
</gene>
<feature type="compositionally biased region" description="Polar residues" evidence="1">
    <location>
        <begin position="197"/>
        <end position="213"/>
    </location>
</feature>
<feature type="compositionally biased region" description="Basic and acidic residues" evidence="1">
    <location>
        <begin position="109"/>
        <end position="122"/>
    </location>
</feature>
<dbReference type="AlphaFoldDB" id="A0AA89B6V7"/>
<dbReference type="Proteomes" id="UP001188597">
    <property type="component" value="Unassembled WGS sequence"/>
</dbReference>
<keyword evidence="3" id="KW-1185">Reference proteome</keyword>
<feature type="compositionally biased region" description="Basic and acidic residues" evidence="1">
    <location>
        <begin position="223"/>
        <end position="232"/>
    </location>
</feature>
<sequence length="232" mass="25747">MRASVALCLWSHKVRPFLEMGFEQMGSLSFVCVYECIQLDLPLLSGLILIEISLSVCGGDALPFGLIYDVIHAKVSVSRNLYHLFELLPTKQTMGRGRGKGKKQTLIASREDHGSGEEEKIPVKRRGRPQKTLKDEIEEEEAEKIEEDEEKEGGNTKSSGSNKGMKTEGAVENGRKRKRSSEVNKNPESVKEENGVGTKTTNGSIKSVGFRQNGSRRKNKPRRAAEVGVECR</sequence>
<feature type="compositionally biased region" description="Low complexity" evidence="1">
    <location>
        <begin position="155"/>
        <end position="164"/>
    </location>
</feature>
<evidence type="ECO:0000313" key="3">
    <source>
        <dbReference type="Proteomes" id="UP001188597"/>
    </source>
</evidence>
<dbReference type="PANTHER" id="PTHR34055">
    <property type="entry name" value="OS09G0491596 PROTEIN"/>
    <property type="match status" value="1"/>
</dbReference>
<feature type="compositionally biased region" description="Acidic residues" evidence="1">
    <location>
        <begin position="136"/>
        <end position="151"/>
    </location>
</feature>
<feature type="region of interest" description="Disordered" evidence="1">
    <location>
        <begin position="93"/>
        <end position="232"/>
    </location>
</feature>
<evidence type="ECO:0000256" key="1">
    <source>
        <dbReference type="SAM" id="MobiDB-lite"/>
    </source>
</evidence>